<protein>
    <submittedName>
        <fullName evidence="1">Uncharacterized protein</fullName>
    </submittedName>
</protein>
<evidence type="ECO:0000313" key="1">
    <source>
        <dbReference type="EMBL" id="CAD7081070.1"/>
    </source>
</evidence>
<dbReference type="Proteomes" id="UP000594454">
    <property type="component" value="Chromosome 2"/>
</dbReference>
<gene>
    <name evidence="1" type="ORF">HERILL_LOCUS4195</name>
</gene>
<accession>A0A7R8UI10</accession>
<sequence length="112" mass="13123">MENNTAVEVQNAAVLPESSNQFKDIIDKWFEDRRAEEIRELNEYDEKIDTYENFVMNLYECSHNSTQQRLVPAQNTQHFPGDKMGPGPDQIYHQQMVNLAKRIKCIFNLVDS</sequence>
<dbReference type="EMBL" id="LR899010">
    <property type="protein sequence ID" value="CAD7081070.1"/>
    <property type="molecule type" value="Genomic_DNA"/>
</dbReference>
<dbReference type="AlphaFoldDB" id="A0A7R8UI10"/>
<reference evidence="1 2" key="1">
    <citation type="submission" date="2020-11" db="EMBL/GenBank/DDBJ databases">
        <authorList>
            <person name="Wallbank WR R."/>
            <person name="Pardo Diaz C."/>
            <person name="Kozak K."/>
            <person name="Martin S."/>
            <person name="Jiggins C."/>
            <person name="Moest M."/>
            <person name="Warren A I."/>
            <person name="Generalovic N T."/>
            <person name="Byers J.R.P. K."/>
            <person name="Montejo-Kovacevich G."/>
            <person name="Yen C E."/>
        </authorList>
    </citation>
    <scope>NUCLEOTIDE SEQUENCE [LARGE SCALE GENOMIC DNA]</scope>
</reference>
<keyword evidence="2" id="KW-1185">Reference proteome</keyword>
<organism evidence="1 2">
    <name type="scientific">Hermetia illucens</name>
    <name type="common">Black soldier fly</name>
    <dbReference type="NCBI Taxonomy" id="343691"/>
    <lineage>
        <taxon>Eukaryota</taxon>
        <taxon>Metazoa</taxon>
        <taxon>Ecdysozoa</taxon>
        <taxon>Arthropoda</taxon>
        <taxon>Hexapoda</taxon>
        <taxon>Insecta</taxon>
        <taxon>Pterygota</taxon>
        <taxon>Neoptera</taxon>
        <taxon>Endopterygota</taxon>
        <taxon>Diptera</taxon>
        <taxon>Brachycera</taxon>
        <taxon>Stratiomyomorpha</taxon>
        <taxon>Stratiomyidae</taxon>
        <taxon>Hermetiinae</taxon>
        <taxon>Hermetia</taxon>
    </lineage>
</organism>
<evidence type="ECO:0000313" key="2">
    <source>
        <dbReference type="Proteomes" id="UP000594454"/>
    </source>
</evidence>
<name>A0A7R8UI10_HERIL</name>
<proteinExistence type="predicted"/>
<dbReference type="InParanoid" id="A0A7R8UI10"/>